<protein>
    <submittedName>
        <fullName evidence="1">Uncharacterized protein</fullName>
    </submittedName>
</protein>
<proteinExistence type="predicted"/>
<evidence type="ECO:0000313" key="2">
    <source>
        <dbReference type="Proteomes" id="UP000668403"/>
    </source>
</evidence>
<name>A0A939TMG2_9MICO</name>
<organism evidence="1 2">
    <name type="scientific">Leucobacter tardus</name>
    <dbReference type="NCBI Taxonomy" id="501483"/>
    <lineage>
        <taxon>Bacteria</taxon>
        <taxon>Bacillati</taxon>
        <taxon>Actinomycetota</taxon>
        <taxon>Actinomycetes</taxon>
        <taxon>Micrococcales</taxon>
        <taxon>Microbacteriaceae</taxon>
        <taxon>Leucobacter</taxon>
    </lineage>
</organism>
<gene>
    <name evidence="1" type="ORF">J4H85_03910</name>
</gene>
<dbReference type="Proteomes" id="UP000668403">
    <property type="component" value="Unassembled WGS sequence"/>
</dbReference>
<accession>A0A939TMG2</accession>
<comment type="caution">
    <text evidence="1">The sequence shown here is derived from an EMBL/GenBank/DDBJ whole genome shotgun (WGS) entry which is preliminary data.</text>
</comment>
<dbReference type="AlphaFoldDB" id="A0A939TMG2"/>
<dbReference type="RefSeq" id="WP_208236999.1">
    <property type="nucleotide sequence ID" value="NZ_BAAAQU010000001.1"/>
</dbReference>
<reference evidence="1" key="1">
    <citation type="submission" date="2021-03" db="EMBL/GenBank/DDBJ databases">
        <title>Leucobacter chromiisoli sp. nov., isolated from chromium-containing soil of chemical plant.</title>
        <authorList>
            <person name="Xu Z."/>
        </authorList>
    </citation>
    <scope>NUCLEOTIDE SEQUENCE</scope>
    <source>
        <strain evidence="1">K 70/01</strain>
    </source>
</reference>
<evidence type="ECO:0000313" key="1">
    <source>
        <dbReference type="EMBL" id="MBO2989144.1"/>
    </source>
</evidence>
<sequence>MSEMQQSVDGNVVLSTQRLVPRVQRIGGREIEVTFLGNNTHGQPTWILWNATEPYLIGVLRQGAIGYTFEQRTSTGVMLHEEISMRRLQRAIGA</sequence>
<dbReference type="EMBL" id="JAGFBF010000001">
    <property type="protein sequence ID" value="MBO2989144.1"/>
    <property type="molecule type" value="Genomic_DNA"/>
</dbReference>
<keyword evidence="2" id="KW-1185">Reference proteome</keyword>